<comment type="similarity">
    <text evidence="2">Belongs to the Gfo/Idh/MocA family. Glycosyl hydrolase 109 subfamily.</text>
</comment>
<dbReference type="STRING" id="692418.SAMN04488029_1199"/>
<keyword evidence="5" id="KW-0326">Glycosidase</keyword>
<dbReference type="Pfam" id="PF01408">
    <property type="entry name" value="GFO_IDH_MocA"/>
    <property type="match status" value="1"/>
</dbReference>
<organism evidence="8 9">
    <name type="scientific">Reichenbachiella faecimaris</name>
    <dbReference type="NCBI Taxonomy" id="692418"/>
    <lineage>
        <taxon>Bacteria</taxon>
        <taxon>Pseudomonadati</taxon>
        <taxon>Bacteroidota</taxon>
        <taxon>Cytophagia</taxon>
        <taxon>Cytophagales</taxon>
        <taxon>Reichenbachiellaceae</taxon>
        <taxon>Reichenbachiella</taxon>
    </lineage>
</organism>
<dbReference type="InterPro" id="IPR050463">
    <property type="entry name" value="Gfo/Idh/MocA_oxidrdct_glycsds"/>
</dbReference>
<dbReference type="GO" id="GO:0016798">
    <property type="term" value="F:hydrolase activity, acting on glycosyl bonds"/>
    <property type="evidence" value="ECO:0007669"/>
    <property type="project" value="UniProtKB-KW"/>
</dbReference>
<keyword evidence="4" id="KW-0520">NAD</keyword>
<dbReference type="PANTHER" id="PTHR43818">
    <property type="entry name" value="BCDNA.GH03377"/>
    <property type="match status" value="1"/>
</dbReference>
<keyword evidence="9" id="KW-1185">Reference proteome</keyword>
<accession>A0A1W2G8S5</accession>
<evidence type="ECO:0000256" key="3">
    <source>
        <dbReference type="ARBA" id="ARBA00022801"/>
    </source>
</evidence>
<evidence type="ECO:0000313" key="9">
    <source>
        <dbReference type="Proteomes" id="UP000192472"/>
    </source>
</evidence>
<dbReference type="GO" id="GO:0000166">
    <property type="term" value="F:nucleotide binding"/>
    <property type="evidence" value="ECO:0007669"/>
    <property type="project" value="InterPro"/>
</dbReference>
<dbReference type="OrthoDB" id="9771072at2"/>
<name>A0A1W2G8S5_REIFA</name>
<comment type="cofactor">
    <cofactor evidence="1">
        <name>NAD(+)</name>
        <dbReference type="ChEBI" id="CHEBI:57540"/>
    </cofactor>
</comment>
<evidence type="ECO:0000256" key="4">
    <source>
        <dbReference type="ARBA" id="ARBA00023027"/>
    </source>
</evidence>
<dbReference type="AlphaFoldDB" id="A0A1W2G8S5"/>
<dbReference type="SUPFAM" id="SSF51735">
    <property type="entry name" value="NAD(P)-binding Rossmann-fold domains"/>
    <property type="match status" value="1"/>
</dbReference>
<dbReference type="Pfam" id="PF21252">
    <property type="entry name" value="Glyco_hydro_109_C"/>
    <property type="match status" value="1"/>
</dbReference>
<evidence type="ECO:0000313" key="8">
    <source>
        <dbReference type="EMBL" id="SMD32842.1"/>
    </source>
</evidence>
<dbReference type="PANTHER" id="PTHR43818:SF1">
    <property type="entry name" value="GLYCOSYL HYDROLASE FAMILY 109 PROTEIN"/>
    <property type="match status" value="1"/>
</dbReference>
<evidence type="ECO:0000259" key="7">
    <source>
        <dbReference type="Pfam" id="PF21252"/>
    </source>
</evidence>
<dbReference type="Gene3D" id="3.40.50.720">
    <property type="entry name" value="NAD(P)-binding Rossmann-like Domain"/>
    <property type="match status" value="1"/>
</dbReference>
<evidence type="ECO:0000256" key="5">
    <source>
        <dbReference type="ARBA" id="ARBA00023295"/>
    </source>
</evidence>
<evidence type="ECO:0000256" key="2">
    <source>
        <dbReference type="ARBA" id="ARBA00009329"/>
    </source>
</evidence>
<gene>
    <name evidence="8" type="ORF">SAMN04488029_1199</name>
</gene>
<dbReference type="InterPro" id="IPR036291">
    <property type="entry name" value="NAD(P)-bd_dom_sf"/>
</dbReference>
<reference evidence="8 9" key="1">
    <citation type="submission" date="2017-04" db="EMBL/GenBank/DDBJ databases">
        <authorList>
            <person name="Afonso C.L."/>
            <person name="Miller P.J."/>
            <person name="Scott M.A."/>
            <person name="Spackman E."/>
            <person name="Goraichik I."/>
            <person name="Dimitrov K.M."/>
            <person name="Suarez D.L."/>
            <person name="Swayne D.E."/>
        </authorList>
    </citation>
    <scope>NUCLEOTIDE SEQUENCE [LARGE SCALE GENOMIC DNA]</scope>
    <source>
        <strain evidence="8 9">DSM 26133</strain>
    </source>
</reference>
<dbReference type="Proteomes" id="UP000192472">
    <property type="component" value="Unassembled WGS sequence"/>
</dbReference>
<dbReference type="Gene3D" id="3.30.360.10">
    <property type="entry name" value="Dihydrodipicolinate Reductase, domain 2"/>
    <property type="match status" value="1"/>
</dbReference>
<proteinExistence type="inferred from homology"/>
<feature type="domain" description="Gfo/Idh/MocA-like oxidoreductase N-terminal" evidence="6">
    <location>
        <begin position="34"/>
        <end position="158"/>
    </location>
</feature>
<dbReference type="EMBL" id="FWYF01000001">
    <property type="protein sequence ID" value="SMD32842.1"/>
    <property type="molecule type" value="Genomic_DNA"/>
</dbReference>
<dbReference type="RefSeq" id="WP_084371480.1">
    <property type="nucleotide sequence ID" value="NZ_FWYF01000001.1"/>
</dbReference>
<keyword evidence="3" id="KW-0378">Hydrolase</keyword>
<dbReference type="InterPro" id="IPR049303">
    <property type="entry name" value="Glyco_hydro_109_C"/>
</dbReference>
<evidence type="ECO:0000259" key="6">
    <source>
        <dbReference type="Pfam" id="PF01408"/>
    </source>
</evidence>
<protein>
    <submittedName>
        <fullName evidence="8">Oxidoreductase family, NAD-binding Rossmann fold</fullName>
    </submittedName>
</protein>
<dbReference type="InterPro" id="IPR000683">
    <property type="entry name" value="Gfo/Idh/MocA-like_OxRdtase_N"/>
</dbReference>
<feature type="domain" description="Glycosyl hydrolase 109 C-terminal" evidence="7">
    <location>
        <begin position="170"/>
        <end position="353"/>
    </location>
</feature>
<evidence type="ECO:0000256" key="1">
    <source>
        <dbReference type="ARBA" id="ARBA00001911"/>
    </source>
</evidence>
<sequence>MNRREFMGKAAATTALSMVAPMASFSKQRESQLKLAFIGVGARGAGQLSVALQRKDVVITAVCDIDRDALTNAQELVKKAGQKTPVAYGKGELDYKNLLEKEDVDGVIISTPWTWHTKMAVDAMKAGKATGLEVAGAFSIEECWDLVEAYESTNTPFMILENVCYRRDVMAVLGMVRENLFGEIVHLQGGYEHDLRAVKFNNGKQLYGGGVEFGDKGYSEAKWRTQHSVSRNGELYPTHGLGPAGLYINNNRGNRFVSLTSTASKARGLHDYIVNHPNGGANHPNANIEFKLGDIVNTMIKCANGESIMLTHDTSLPRPYSLGFRVQGTKGLWMDINNSIHIEGKSRPHEWENADNYMKKYDHPLWKKHENDTQGAGHGGMDFFVLHAFVEALKQGKEMPLDVYDCVSWSSVTCLSEQSIARGSEPQEFPDFTNGKWVHRKPIFGFDDAF</sequence>